<evidence type="ECO:0000256" key="9">
    <source>
        <dbReference type="HAMAP-Rule" id="MF_01925"/>
    </source>
</evidence>
<dbReference type="SUPFAM" id="SSF51735">
    <property type="entry name" value="NAD(P)-binding Rossmann-fold domains"/>
    <property type="match status" value="1"/>
</dbReference>
<dbReference type="Pfam" id="PF03807">
    <property type="entry name" value="F420_oxidored"/>
    <property type="match status" value="1"/>
</dbReference>
<evidence type="ECO:0000256" key="4">
    <source>
        <dbReference type="ARBA" id="ARBA00022605"/>
    </source>
</evidence>
<evidence type="ECO:0000256" key="7">
    <source>
        <dbReference type="ARBA" id="ARBA00023002"/>
    </source>
</evidence>
<protein>
    <recommendedName>
        <fullName evidence="9 10">Pyrroline-5-carboxylate reductase</fullName>
        <shortName evidence="9">P5C reductase</shortName>
        <shortName evidence="9">P5CR</shortName>
        <ecNumber evidence="9 10">1.5.1.2</ecNumber>
    </recommendedName>
    <alternativeName>
        <fullName evidence="9">PCA reductase</fullName>
    </alternativeName>
</protein>
<reference evidence="14" key="1">
    <citation type="submission" date="2022-12" db="EMBL/GenBank/DDBJ databases">
        <title>Description and comparative metabolic analysis of Aerococcus sp. nov., isolated from the feces of a pig.</title>
        <authorList>
            <person name="Chang Y.-H."/>
        </authorList>
    </citation>
    <scope>NUCLEOTIDE SEQUENCE</scope>
    <source>
        <strain evidence="14">YH-aer222</strain>
    </source>
</reference>
<keyword evidence="4 9" id="KW-0028">Amino-acid biosynthesis</keyword>
<evidence type="ECO:0000256" key="6">
    <source>
        <dbReference type="ARBA" id="ARBA00022857"/>
    </source>
</evidence>
<comment type="pathway">
    <text evidence="9">Amino-acid biosynthesis; L-proline biosynthesis; L-proline from L-glutamate 5-semialdehyde: step 1/1.</text>
</comment>
<evidence type="ECO:0000256" key="10">
    <source>
        <dbReference type="NCBIfam" id="TIGR00112"/>
    </source>
</evidence>
<evidence type="ECO:0000313" key="15">
    <source>
        <dbReference type="Proteomes" id="UP001146670"/>
    </source>
</evidence>
<dbReference type="InterPro" id="IPR029036">
    <property type="entry name" value="P5CR_dimer"/>
</dbReference>
<name>A0A9X3FQR5_9LACT</name>
<dbReference type="NCBIfam" id="TIGR00112">
    <property type="entry name" value="proC"/>
    <property type="match status" value="1"/>
</dbReference>
<dbReference type="GO" id="GO:0005737">
    <property type="term" value="C:cytoplasm"/>
    <property type="evidence" value="ECO:0007669"/>
    <property type="project" value="UniProtKB-SubCell"/>
</dbReference>
<evidence type="ECO:0000256" key="5">
    <source>
        <dbReference type="ARBA" id="ARBA00022650"/>
    </source>
</evidence>
<dbReference type="HAMAP" id="MF_01925">
    <property type="entry name" value="P5C_reductase"/>
    <property type="match status" value="1"/>
</dbReference>
<dbReference type="Pfam" id="PF14748">
    <property type="entry name" value="P5CR_dimer"/>
    <property type="match status" value="1"/>
</dbReference>
<evidence type="ECO:0000256" key="1">
    <source>
        <dbReference type="ARBA" id="ARBA00004496"/>
    </source>
</evidence>
<dbReference type="InterPro" id="IPR008927">
    <property type="entry name" value="6-PGluconate_DH-like_C_sf"/>
</dbReference>
<feature type="binding site" evidence="11">
    <location>
        <begin position="70"/>
        <end position="73"/>
    </location>
    <ligand>
        <name>NADP(+)</name>
        <dbReference type="ChEBI" id="CHEBI:58349"/>
    </ligand>
</feature>
<comment type="catalytic activity">
    <reaction evidence="9">
        <text>L-proline + NAD(+) = (S)-1-pyrroline-5-carboxylate + NADH + 2 H(+)</text>
        <dbReference type="Rhea" id="RHEA:14105"/>
        <dbReference type="ChEBI" id="CHEBI:15378"/>
        <dbReference type="ChEBI" id="CHEBI:17388"/>
        <dbReference type="ChEBI" id="CHEBI:57540"/>
        <dbReference type="ChEBI" id="CHEBI:57945"/>
        <dbReference type="ChEBI" id="CHEBI:60039"/>
        <dbReference type="EC" id="1.5.1.2"/>
    </reaction>
</comment>
<evidence type="ECO:0000256" key="8">
    <source>
        <dbReference type="ARBA" id="ARBA00058118"/>
    </source>
</evidence>
<evidence type="ECO:0000259" key="13">
    <source>
        <dbReference type="Pfam" id="PF14748"/>
    </source>
</evidence>
<evidence type="ECO:0000313" key="14">
    <source>
        <dbReference type="EMBL" id="MCZ0726306.1"/>
    </source>
</evidence>
<dbReference type="EMBL" id="JAPRFR010000004">
    <property type="protein sequence ID" value="MCZ0726306.1"/>
    <property type="molecule type" value="Genomic_DNA"/>
</dbReference>
<feature type="binding site" evidence="11">
    <location>
        <position position="35"/>
    </location>
    <ligand>
        <name>NADP(+)</name>
        <dbReference type="ChEBI" id="CHEBI:58349"/>
    </ligand>
</feature>
<dbReference type="EC" id="1.5.1.2" evidence="9 10"/>
<feature type="domain" description="Pyrroline-5-carboxylate reductase dimerisation" evidence="13">
    <location>
        <begin position="162"/>
        <end position="265"/>
    </location>
</feature>
<dbReference type="Gene3D" id="1.10.3730.10">
    <property type="entry name" value="ProC C-terminal domain-like"/>
    <property type="match status" value="1"/>
</dbReference>
<evidence type="ECO:0000256" key="11">
    <source>
        <dbReference type="PIRSR" id="PIRSR000193-1"/>
    </source>
</evidence>
<evidence type="ECO:0000256" key="2">
    <source>
        <dbReference type="ARBA" id="ARBA00005525"/>
    </source>
</evidence>
<feature type="binding site" evidence="11">
    <location>
        <position position="57"/>
    </location>
    <ligand>
        <name>NADPH</name>
        <dbReference type="ChEBI" id="CHEBI:57783"/>
    </ligand>
</feature>
<dbReference type="RefSeq" id="WP_268752742.1">
    <property type="nucleotide sequence ID" value="NZ_JAPRFQ010000004.1"/>
</dbReference>
<dbReference type="InterPro" id="IPR036291">
    <property type="entry name" value="NAD(P)-bd_dom_sf"/>
</dbReference>
<comment type="similarity">
    <text evidence="2 9">Belongs to the pyrroline-5-carboxylate reductase family.</text>
</comment>
<keyword evidence="15" id="KW-1185">Reference proteome</keyword>
<dbReference type="FunFam" id="1.10.3730.10:FF:000001">
    <property type="entry name" value="Pyrroline-5-carboxylate reductase"/>
    <property type="match status" value="1"/>
</dbReference>
<keyword evidence="5 9" id="KW-0641">Proline biosynthesis</keyword>
<dbReference type="GO" id="GO:0004735">
    <property type="term" value="F:pyrroline-5-carboxylate reductase activity"/>
    <property type="evidence" value="ECO:0007669"/>
    <property type="project" value="UniProtKB-UniRule"/>
</dbReference>
<comment type="caution">
    <text evidence="14">The sequence shown here is derived from an EMBL/GenBank/DDBJ whole genome shotgun (WGS) entry which is preliminary data.</text>
</comment>
<gene>
    <name evidence="9 14" type="primary">proC</name>
    <name evidence="14" type="ORF">OW157_07040</name>
</gene>
<comment type="catalytic activity">
    <reaction evidence="9">
        <text>L-proline + NADP(+) = (S)-1-pyrroline-5-carboxylate + NADPH + 2 H(+)</text>
        <dbReference type="Rhea" id="RHEA:14109"/>
        <dbReference type="ChEBI" id="CHEBI:15378"/>
        <dbReference type="ChEBI" id="CHEBI:17388"/>
        <dbReference type="ChEBI" id="CHEBI:57783"/>
        <dbReference type="ChEBI" id="CHEBI:58349"/>
        <dbReference type="ChEBI" id="CHEBI:60039"/>
        <dbReference type="EC" id="1.5.1.2"/>
    </reaction>
</comment>
<keyword evidence="7 9" id="KW-0560">Oxidoreductase</keyword>
<keyword evidence="3 9" id="KW-0963">Cytoplasm</keyword>
<feature type="binding site" evidence="11">
    <location>
        <begin position="8"/>
        <end position="13"/>
    </location>
    <ligand>
        <name>NADP(+)</name>
        <dbReference type="ChEBI" id="CHEBI:58349"/>
    </ligand>
</feature>
<dbReference type="SUPFAM" id="SSF48179">
    <property type="entry name" value="6-phosphogluconate dehydrogenase C-terminal domain-like"/>
    <property type="match status" value="1"/>
</dbReference>
<dbReference type="InterPro" id="IPR028939">
    <property type="entry name" value="P5C_Rdtase_cat_N"/>
</dbReference>
<evidence type="ECO:0000259" key="12">
    <source>
        <dbReference type="Pfam" id="PF03807"/>
    </source>
</evidence>
<accession>A0A9X3FQR5</accession>
<evidence type="ECO:0000256" key="3">
    <source>
        <dbReference type="ARBA" id="ARBA00022490"/>
    </source>
</evidence>
<dbReference type="PANTHER" id="PTHR11645:SF0">
    <property type="entry name" value="PYRROLINE-5-CARBOXYLATE REDUCTASE 3"/>
    <property type="match status" value="1"/>
</dbReference>
<sequence length="267" mass="28242">MPRKITLIGAGNMGGAILTGLLNSQNFSSQSITISVHTESHAKNLEENLGVTTYTDNCQAVTEADLVILAVKPYQLDEVITEIKPHLKANCLLVSIATGYSLQQAEKDLGSQIKFARVMPNLPAQIGQGVSALAPNHNISADDLEFIQSVFATIGLVEIIAETQLDAITGLSGSSPALIFMMIEAMADAGVNKGLSRDQALKLASQAVAGSAAMISQENLHPEVLKDRVCTPAGTTIDLVRQAEKDNFRSTVQEAIIAAIDKSSSLS</sequence>
<dbReference type="PIRSF" id="PIRSF000193">
    <property type="entry name" value="Pyrrol-5-carb_rd"/>
    <property type="match status" value="1"/>
</dbReference>
<dbReference type="PANTHER" id="PTHR11645">
    <property type="entry name" value="PYRROLINE-5-CARBOXYLATE REDUCTASE"/>
    <property type="match status" value="1"/>
</dbReference>
<dbReference type="GO" id="GO:0055129">
    <property type="term" value="P:L-proline biosynthetic process"/>
    <property type="evidence" value="ECO:0007669"/>
    <property type="project" value="UniProtKB-UniRule"/>
</dbReference>
<organism evidence="14 15">
    <name type="scientific">Aerococcus kribbianus</name>
    <dbReference type="NCBI Taxonomy" id="2999064"/>
    <lineage>
        <taxon>Bacteria</taxon>
        <taxon>Bacillati</taxon>
        <taxon>Bacillota</taxon>
        <taxon>Bacilli</taxon>
        <taxon>Lactobacillales</taxon>
        <taxon>Aerococcaceae</taxon>
        <taxon>Aerococcus</taxon>
    </lineage>
</organism>
<keyword evidence="6 9" id="KW-0521">NADP</keyword>
<proteinExistence type="inferred from homology"/>
<dbReference type="Proteomes" id="UP001146670">
    <property type="component" value="Unassembled WGS sequence"/>
</dbReference>
<dbReference type="Gene3D" id="3.40.50.720">
    <property type="entry name" value="NAD(P)-binding Rossmann-like Domain"/>
    <property type="match status" value="1"/>
</dbReference>
<feature type="domain" description="Pyrroline-5-carboxylate reductase catalytic N-terminal" evidence="12">
    <location>
        <begin position="4"/>
        <end position="98"/>
    </location>
</feature>
<dbReference type="InterPro" id="IPR000304">
    <property type="entry name" value="Pyrroline-COOH_reductase"/>
</dbReference>
<comment type="function">
    <text evidence="8 9">Catalyzes the reduction of 1-pyrroline-5-carboxylate (PCA) to L-proline.</text>
</comment>
<dbReference type="AlphaFoldDB" id="A0A9X3FQR5"/>
<dbReference type="FunFam" id="3.40.50.720:FF:000190">
    <property type="entry name" value="Pyrroline-5-carboxylate reductase"/>
    <property type="match status" value="1"/>
</dbReference>
<comment type="subcellular location">
    <subcellularLocation>
        <location evidence="1 9">Cytoplasm</location>
    </subcellularLocation>
</comment>